<dbReference type="GO" id="GO:0022857">
    <property type="term" value="F:transmembrane transporter activity"/>
    <property type="evidence" value="ECO:0007669"/>
    <property type="project" value="InterPro"/>
</dbReference>
<feature type="transmembrane region" description="Helical" evidence="8">
    <location>
        <begin position="318"/>
        <end position="339"/>
    </location>
</feature>
<feature type="transmembrane region" description="Helical" evidence="8">
    <location>
        <begin position="207"/>
        <end position="224"/>
    </location>
</feature>
<proteinExistence type="inferred from homology"/>
<organism evidence="9 10">
    <name type="scientific">Candidatus Pristimantibacillus lignocellulolyticus</name>
    <dbReference type="NCBI Taxonomy" id="2994561"/>
    <lineage>
        <taxon>Bacteria</taxon>
        <taxon>Bacillati</taxon>
        <taxon>Bacillota</taxon>
        <taxon>Bacilli</taxon>
        <taxon>Bacillales</taxon>
        <taxon>Paenibacillaceae</taxon>
        <taxon>Candidatus Pristimantibacillus</taxon>
    </lineage>
</organism>
<feature type="transmembrane region" description="Helical" evidence="8">
    <location>
        <begin position="162"/>
        <end position="187"/>
    </location>
</feature>
<evidence type="ECO:0000256" key="2">
    <source>
        <dbReference type="ARBA" id="ARBA00007935"/>
    </source>
</evidence>
<evidence type="ECO:0000313" key="9">
    <source>
        <dbReference type="EMBL" id="URN92559.1"/>
    </source>
</evidence>
<protein>
    <submittedName>
        <fullName evidence="9">Iron ABC transporter permease</fullName>
    </submittedName>
</protein>
<comment type="similarity">
    <text evidence="2">Belongs to the binding-protein-dependent transport system permease family. FecCD subfamily.</text>
</comment>
<keyword evidence="5 8" id="KW-0812">Transmembrane</keyword>
<evidence type="ECO:0000256" key="1">
    <source>
        <dbReference type="ARBA" id="ARBA00004651"/>
    </source>
</evidence>
<evidence type="ECO:0000256" key="7">
    <source>
        <dbReference type="ARBA" id="ARBA00023136"/>
    </source>
</evidence>
<evidence type="ECO:0000256" key="3">
    <source>
        <dbReference type="ARBA" id="ARBA00022448"/>
    </source>
</evidence>
<evidence type="ECO:0000256" key="5">
    <source>
        <dbReference type="ARBA" id="ARBA00022692"/>
    </source>
</evidence>
<dbReference type="GO" id="GO:0033214">
    <property type="term" value="P:siderophore-iron import into cell"/>
    <property type="evidence" value="ECO:0007669"/>
    <property type="project" value="TreeGrafter"/>
</dbReference>
<dbReference type="FunFam" id="1.10.3470.10:FF:000001">
    <property type="entry name" value="Vitamin B12 ABC transporter permease BtuC"/>
    <property type="match status" value="1"/>
</dbReference>
<dbReference type="AlphaFoldDB" id="A0A9J6Z994"/>
<evidence type="ECO:0000313" key="10">
    <source>
        <dbReference type="Proteomes" id="UP001056756"/>
    </source>
</evidence>
<evidence type="ECO:0000256" key="4">
    <source>
        <dbReference type="ARBA" id="ARBA00022475"/>
    </source>
</evidence>
<accession>A0A9J6Z994</accession>
<evidence type="ECO:0000256" key="6">
    <source>
        <dbReference type="ARBA" id="ARBA00022989"/>
    </source>
</evidence>
<dbReference type="Pfam" id="PF01032">
    <property type="entry name" value="FecCD"/>
    <property type="match status" value="1"/>
</dbReference>
<dbReference type="PANTHER" id="PTHR30472:SF24">
    <property type="entry name" value="FERRIC ENTEROBACTIN TRANSPORT SYSTEM PERMEASE PROTEIN FEPG"/>
    <property type="match status" value="1"/>
</dbReference>
<dbReference type="PANTHER" id="PTHR30472">
    <property type="entry name" value="FERRIC ENTEROBACTIN TRANSPORT SYSTEM PERMEASE PROTEIN"/>
    <property type="match status" value="1"/>
</dbReference>
<gene>
    <name evidence="9" type="ORF">NAG76_11670</name>
</gene>
<name>A0A9J6Z994_9BACL</name>
<dbReference type="InterPro" id="IPR037294">
    <property type="entry name" value="ABC_BtuC-like"/>
</dbReference>
<keyword evidence="3" id="KW-0813">Transport</keyword>
<dbReference type="Proteomes" id="UP001056756">
    <property type="component" value="Chromosome"/>
</dbReference>
<dbReference type="EMBL" id="CP097899">
    <property type="protein sequence ID" value="URN92559.1"/>
    <property type="molecule type" value="Genomic_DNA"/>
</dbReference>
<dbReference type="GO" id="GO:0005886">
    <property type="term" value="C:plasma membrane"/>
    <property type="evidence" value="ECO:0007669"/>
    <property type="project" value="UniProtKB-SubCell"/>
</dbReference>
<dbReference type="SUPFAM" id="SSF81345">
    <property type="entry name" value="ABC transporter involved in vitamin B12 uptake, BtuC"/>
    <property type="match status" value="1"/>
</dbReference>
<dbReference type="CDD" id="cd06550">
    <property type="entry name" value="TM_ABC_iron-siderophores_like"/>
    <property type="match status" value="1"/>
</dbReference>
<keyword evidence="7 8" id="KW-0472">Membrane</keyword>
<feature type="transmembrane region" description="Helical" evidence="8">
    <location>
        <begin position="131"/>
        <end position="150"/>
    </location>
</feature>
<feature type="transmembrane region" description="Helical" evidence="8">
    <location>
        <begin position="105"/>
        <end position="125"/>
    </location>
</feature>
<dbReference type="InterPro" id="IPR000522">
    <property type="entry name" value="ABC_transptr_permease_BtuC"/>
</dbReference>
<dbReference type="KEGG" id="plig:NAG76_11670"/>
<evidence type="ECO:0000256" key="8">
    <source>
        <dbReference type="SAM" id="Phobius"/>
    </source>
</evidence>
<reference evidence="9" key="1">
    <citation type="submission" date="2022-05" db="EMBL/GenBank/DDBJ databases">
        <title>Novel bacterial taxa in a minimal lignocellulolytic consortium and its capacity to transform plastics disclosed by genome-resolved metagenomics.</title>
        <authorList>
            <person name="Rodriguez C.A.D."/>
            <person name="Diaz-Garcia L."/>
            <person name="Herrera K."/>
            <person name="Tarazona N.A."/>
            <person name="Sproer C."/>
            <person name="Overmann J."/>
            <person name="Jimenez D.J."/>
        </authorList>
    </citation>
    <scope>NUCLEOTIDE SEQUENCE</scope>
    <source>
        <strain evidence="9">MAG5</strain>
    </source>
</reference>
<comment type="subcellular location">
    <subcellularLocation>
        <location evidence="1">Cell membrane</location>
        <topology evidence="1">Multi-pass membrane protein</topology>
    </subcellularLocation>
</comment>
<keyword evidence="4" id="KW-1003">Cell membrane</keyword>
<feature type="transmembrane region" description="Helical" evidence="8">
    <location>
        <begin position="289"/>
        <end position="311"/>
    </location>
</feature>
<feature type="transmembrane region" description="Helical" evidence="8">
    <location>
        <begin position="75"/>
        <end position="93"/>
    </location>
</feature>
<feature type="transmembrane region" description="Helical" evidence="8">
    <location>
        <begin position="250"/>
        <end position="269"/>
    </location>
</feature>
<dbReference type="Gene3D" id="1.10.3470.10">
    <property type="entry name" value="ABC transporter involved in vitamin B12 uptake, BtuC"/>
    <property type="match status" value="1"/>
</dbReference>
<keyword evidence="6 8" id="KW-1133">Transmembrane helix</keyword>
<sequence length="344" mass="36920">MRSWTFRMFSGKISFQISIKWLLMTLSLSLLLVLLILLGLSAGSKWIPLPEVAQQLIGHIDTHSFTIETLRLPRVLLAVLVGASLGVAGLILQTIVRNPLASPDIIGITSGASLGAVSFITFGTGIISMQFLPFAAIAGGLVTSLLIYIISWNKGVTPIRLVLIGIGISAILKSGITFMLVFSNAVVTTKAYIWLTGSLYAANWSDVSAMSLWVLIPLPILLIWGRSMNVTELGDEVAINAGIRVQLQRFVFLMCSVVLAGTAAAYAGGIEFVGLMAPHIARRLATRSFIGLIPLTALIGASLVLVADIIARTMFLPLDIPAGVFTAAIGAPFFIYMLFHNRNR</sequence>